<evidence type="ECO:0000256" key="9">
    <source>
        <dbReference type="ARBA" id="ARBA00023004"/>
    </source>
</evidence>
<dbReference type="InterPro" id="IPR017972">
    <property type="entry name" value="Cyt_P450_CS"/>
</dbReference>
<proteinExistence type="inferred from homology"/>
<dbReference type="GO" id="GO:0020037">
    <property type="term" value="F:heme binding"/>
    <property type="evidence" value="ECO:0007669"/>
    <property type="project" value="InterPro"/>
</dbReference>
<dbReference type="InterPro" id="IPR036396">
    <property type="entry name" value="Cyt_P450_sf"/>
</dbReference>
<accession>A0A2P5X9K3</accession>
<dbReference type="GO" id="GO:0005506">
    <property type="term" value="F:iron ion binding"/>
    <property type="evidence" value="ECO:0007669"/>
    <property type="project" value="InterPro"/>
</dbReference>
<evidence type="ECO:0000256" key="3">
    <source>
        <dbReference type="ARBA" id="ARBA00010617"/>
    </source>
</evidence>
<dbReference type="FunFam" id="1.10.630.10:FF:000126">
    <property type="entry name" value="Predicted protein"/>
    <property type="match status" value="1"/>
</dbReference>
<keyword evidence="6 12" id="KW-0479">Metal-binding</keyword>
<dbReference type="Pfam" id="PF00067">
    <property type="entry name" value="p450"/>
    <property type="match status" value="1"/>
</dbReference>
<gene>
    <name evidence="14" type="ORF">GOBAR_AA20656</name>
</gene>
<keyword evidence="9 12" id="KW-0408">Iron</keyword>
<keyword evidence="10 13" id="KW-0503">Monooxygenase</keyword>
<dbReference type="Proteomes" id="UP000239757">
    <property type="component" value="Unassembled WGS sequence"/>
</dbReference>
<evidence type="ECO:0000313" key="14">
    <source>
        <dbReference type="EMBL" id="PPS00011.1"/>
    </source>
</evidence>
<comment type="similarity">
    <text evidence="3 13">Belongs to the cytochrome P450 family.</text>
</comment>
<evidence type="ECO:0000256" key="4">
    <source>
        <dbReference type="ARBA" id="ARBA00022617"/>
    </source>
</evidence>
<dbReference type="OrthoDB" id="2789670at2759"/>
<dbReference type="AlphaFoldDB" id="A0A2P5X9K3"/>
<keyword evidence="5" id="KW-0812">Transmembrane</keyword>
<evidence type="ECO:0000256" key="1">
    <source>
        <dbReference type="ARBA" id="ARBA00001971"/>
    </source>
</evidence>
<keyword evidence="11" id="KW-0472">Membrane</keyword>
<dbReference type="Gene3D" id="1.10.630.10">
    <property type="entry name" value="Cytochrome P450"/>
    <property type="match status" value="2"/>
</dbReference>
<evidence type="ECO:0000256" key="7">
    <source>
        <dbReference type="ARBA" id="ARBA00022989"/>
    </source>
</evidence>
<keyword evidence="4 12" id="KW-0349">Heme</keyword>
<keyword evidence="8 13" id="KW-0560">Oxidoreductase</keyword>
<evidence type="ECO:0000256" key="10">
    <source>
        <dbReference type="ARBA" id="ARBA00023033"/>
    </source>
</evidence>
<dbReference type="PROSITE" id="PS00086">
    <property type="entry name" value="CYTOCHROME_P450"/>
    <property type="match status" value="2"/>
</dbReference>
<evidence type="ECO:0000256" key="13">
    <source>
        <dbReference type="RuleBase" id="RU000461"/>
    </source>
</evidence>
<dbReference type="GO" id="GO:0016020">
    <property type="term" value="C:membrane"/>
    <property type="evidence" value="ECO:0007669"/>
    <property type="project" value="UniProtKB-SubCell"/>
</dbReference>
<dbReference type="InterPro" id="IPR051103">
    <property type="entry name" value="Plant_metabolite_P450s"/>
</dbReference>
<keyword evidence="7" id="KW-1133">Transmembrane helix</keyword>
<dbReference type="InterPro" id="IPR001128">
    <property type="entry name" value="Cyt_P450"/>
</dbReference>
<dbReference type="InterPro" id="IPR002401">
    <property type="entry name" value="Cyt_P450_E_grp-I"/>
</dbReference>
<dbReference type="PRINTS" id="PR00385">
    <property type="entry name" value="P450"/>
</dbReference>
<comment type="subcellular location">
    <subcellularLocation>
        <location evidence="2">Membrane</location>
        <topology evidence="2">Single-pass membrane protein</topology>
    </subcellularLocation>
</comment>
<evidence type="ECO:0000256" key="12">
    <source>
        <dbReference type="PIRSR" id="PIRSR602401-1"/>
    </source>
</evidence>
<dbReference type="PANTHER" id="PTHR24298:SF774">
    <property type="entry name" value="CYTOCHROME P450"/>
    <property type="match status" value="1"/>
</dbReference>
<organism evidence="14 15">
    <name type="scientific">Gossypium barbadense</name>
    <name type="common">Sea Island cotton</name>
    <name type="synonym">Hibiscus barbadensis</name>
    <dbReference type="NCBI Taxonomy" id="3634"/>
    <lineage>
        <taxon>Eukaryota</taxon>
        <taxon>Viridiplantae</taxon>
        <taxon>Streptophyta</taxon>
        <taxon>Embryophyta</taxon>
        <taxon>Tracheophyta</taxon>
        <taxon>Spermatophyta</taxon>
        <taxon>Magnoliopsida</taxon>
        <taxon>eudicotyledons</taxon>
        <taxon>Gunneridae</taxon>
        <taxon>Pentapetalae</taxon>
        <taxon>rosids</taxon>
        <taxon>malvids</taxon>
        <taxon>Malvales</taxon>
        <taxon>Malvaceae</taxon>
        <taxon>Malvoideae</taxon>
        <taxon>Gossypium</taxon>
    </lineage>
</organism>
<comment type="cofactor">
    <cofactor evidence="1 12">
        <name>heme</name>
        <dbReference type="ChEBI" id="CHEBI:30413"/>
    </cofactor>
</comment>
<sequence>MLEKAKAELDKLVGQEKLVEEANIAKLPYVQSIISETLRLYPAAPLLVPHSASEVFNIGRYEIPKDAIVMVNARAIQRDPKLWDDALSFKLERFEERKEMSDQIYKSMSFGLGKRACPGMVILNAGTDTTAITLEWAMSNLLNNPHMLEKAKAELDKLVGQEKLVEEANIAKLPYVQSIISETLRLYPAAPLLVPHSASEVFNIGRYEIPKDAIVMVNARAIQRDPKLWDDALSFKLERFEERKEMSDQIYKSMSFGLGKRACPGMVLTQHVLGLTLGALIQCFE</sequence>
<evidence type="ECO:0000256" key="2">
    <source>
        <dbReference type="ARBA" id="ARBA00004167"/>
    </source>
</evidence>
<name>A0A2P5X9K3_GOSBA</name>
<evidence type="ECO:0000256" key="6">
    <source>
        <dbReference type="ARBA" id="ARBA00022723"/>
    </source>
</evidence>
<evidence type="ECO:0000256" key="5">
    <source>
        <dbReference type="ARBA" id="ARBA00022692"/>
    </source>
</evidence>
<evidence type="ECO:0000313" key="15">
    <source>
        <dbReference type="Proteomes" id="UP000239757"/>
    </source>
</evidence>
<dbReference type="GO" id="GO:0016709">
    <property type="term" value="F:oxidoreductase activity, acting on paired donors, with incorporation or reduction of molecular oxygen, NAD(P)H as one donor, and incorporation of one atom of oxygen"/>
    <property type="evidence" value="ECO:0007669"/>
    <property type="project" value="TreeGrafter"/>
</dbReference>
<protein>
    <recommendedName>
        <fullName evidence="16">Cytochrome P450</fullName>
    </recommendedName>
</protein>
<reference evidence="14 15" key="1">
    <citation type="submission" date="2015-01" db="EMBL/GenBank/DDBJ databases">
        <title>Genome of allotetraploid Gossypium barbadense reveals genomic plasticity and fiber elongation in cotton evolution.</title>
        <authorList>
            <person name="Chen X."/>
            <person name="Liu X."/>
            <person name="Zhao B."/>
            <person name="Zheng H."/>
            <person name="Hu Y."/>
            <person name="Lu G."/>
            <person name="Yang C."/>
            <person name="Chen J."/>
            <person name="Shan C."/>
            <person name="Zhang L."/>
            <person name="Zhou Y."/>
            <person name="Wang L."/>
            <person name="Guo W."/>
            <person name="Bai Y."/>
            <person name="Ruan J."/>
            <person name="Shangguan X."/>
            <person name="Mao Y."/>
            <person name="Jiang J."/>
            <person name="Zhu Y."/>
            <person name="Lei J."/>
            <person name="Kang H."/>
            <person name="Chen S."/>
            <person name="He X."/>
            <person name="Wang R."/>
            <person name="Wang Y."/>
            <person name="Chen J."/>
            <person name="Wang L."/>
            <person name="Yu S."/>
            <person name="Wang B."/>
            <person name="Wei J."/>
            <person name="Song S."/>
            <person name="Lu X."/>
            <person name="Gao Z."/>
            <person name="Gu W."/>
            <person name="Deng X."/>
            <person name="Ma D."/>
            <person name="Wang S."/>
            <person name="Liang W."/>
            <person name="Fang L."/>
            <person name="Cai C."/>
            <person name="Zhu X."/>
            <person name="Zhou B."/>
            <person name="Zhang Y."/>
            <person name="Chen Z."/>
            <person name="Xu S."/>
            <person name="Zhu R."/>
            <person name="Wang S."/>
            <person name="Zhang T."/>
            <person name="Zhao G."/>
        </authorList>
    </citation>
    <scope>NUCLEOTIDE SEQUENCE [LARGE SCALE GENOMIC DNA]</scope>
    <source>
        <strain evidence="15">cv. Xinhai21</strain>
        <tissue evidence="14">Leaf</tissue>
    </source>
</reference>
<dbReference type="SUPFAM" id="SSF48264">
    <property type="entry name" value="Cytochrome P450"/>
    <property type="match status" value="2"/>
</dbReference>
<dbReference type="PRINTS" id="PR00463">
    <property type="entry name" value="EP450I"/>
</dbReference>
<feature type="binding site" description="axial binding residue" evidence="12">
    <location>
        <position position="263"/>
    </location>
    <ligand>
        <name>heme</name>
        <dbReference type="ChEBI" id="CHEBI:30413"/>
    </ligand>
    <ligandPart>
        <name>Fe</name>
        <dbReference type="ChEBI" id="CHEBI:18248"/>
    </ligandPart>
</feature>
<dbReference type="EMBL" id="KZ665382">
    <property type="protein sequence ID" value="PPS00011.1"/>
    <property type="molecule type" value="Genomic_DNA"/>
</dbReference>
<evidence type="ECO:0008006" key="16">
    <source>
        <dbReference type="Google" id="ProtNLM"/>
    </source>
</evidence>
<evidence type="ECO:0000256" key="8">
    <source>
        <dbReference type="ARBA" id="ARBA00023002"/>
    </source>
</evidence>
<evidence type="ECO:0000256" key="11">
    <source>
        <dbReference type="ARBA" id="ARBA00023136"/>
    </source>
</evidence>
<dbReference type="PANTHER" id="PTHR24298">
    <property type="entry name" value="FLAVONOID 3'-MONOOXYGENASE-RELATED"/>
    <property type="match status" value="1"/>
</dbReference>